<gene>
    <name evidence="1" type="ORF">O0R46_02230</name>
</gene>
<evidence type="ECO:0008006" key="3">
    <source>
        <dbReference type="Google" id="ProtNLM"/>
    </source>
</evidence>
<dbReference type="RefSeq" id="WP_269311970.1">
    <property type="nucleotide sequence ID" value="NZ_CP114052.1"/>
</dbReference>
<dbReference type="InterPro" id="IPR014986">
    <property type="entry name" value="XkdN-like"/>
</dbReference>
<dbReference type="EMBL" id="CP114052">
    <property type="protein sequence ID" value="WAW15291.1"/>
    <property type="molecule type" value="Genomic_DNA"/>
</dbReference>
<organism evidence="1 2">
    <name type="scientific">Peptostreptococcus equinus</name>
    <dbReference type="NCBI Taxonomy" id="3003601"/>
    <lineage>
        <taxon>Bacteria</taxon>
        <taxon>Bacillati</taxon>
        <taxon>Bacillota</taxon>
        <taxon>Clostridia</taxon>
        <taxon>Peptostreptococcales</taxon>
        <taxon>Peptostreptococcaceae</taxon>
        <taxon>Peptostreptococcus</taxon>
    </lineage>
</organism>
<proteinExistence type="predicted"/>
<dbReference type="Pfam" id="PF08890">
    <property type="entry name" value="Phage_TAC_5"/>
    <property type="match status" value="1"/>
</dbReference>
<protein>
    <recommendedName>
        <fullName evidence="3">Phage XkdN-like tail assembly chaperone protein, TAC</fullName>
    </recommendedName>
</protein>
<reference evidence="1" key="1">
    <citation type="submission" date="2022-12" db="EMBL/GenBank/DDBJ databases">
        <title>Peptostreptococcus.</title>
        <authorList>
            <person name="Lee S.H."/>
        </authorList>
    </citation>
    <scope>NUCLEOTIDE SEQUENCE</scope>
    <source>
        <strain evidence="1">CBA3647</strain>
    </source>
</reference>
<dbReference type="Proteomes" id="UP001164187">
    <property type="component" value="Chromosome"/>
</dbReference>
<evidence type="ECO:0000313" key="2">
    <source>
        <dbReference type="Proteomes" id="UP001164187"/>
    </source>
</evidence>
<sequence length="170" mass="19202">MAEKKINNDVEAVEVTDIASKNDGVNLIDLLLNKEKSDFLEKKEEIEISSLSELLGIPVIVEMRRMTLSQEAEMEDYGYKMKFVENGKNAKDSKLQLAENTKKRKLMTIVYSIFYNGEKFFANKSLMAKFGAGTPADLVLILLTPDEIDMIYGAYDDMVNGVTDVEEIKN</sequence>
<evidence type="ECO:0000313" key="1">
    <source>
        <dbReference type="EMBL" id="WAW15291.1"/>
    </source>
</evidence>
<accession>A0ABY7JQZ0</accession>
<dbReference type="Gene3D" id="3.30.2220.30">
    <property type="match status" value="1"/>
</dbReference>
<keyword evidence="2" id="KW-1185">Reference proteome</keyword>
<name>A0ABY7JQZ0_9FIRM</name>
<dbReference type="InterPro" id="IPR038559">
    <property type="entry name" value="XkdN-like_sf"/>
</dbReference>